<dbReference type="Proteomes" id="UP000761264">
    <property type="component" value="Unassembled WGS sequence"/>
</dbReference>
<sequence>MALLIKTDIDRGNAWAEALASAYPGLKTHTWPFKGDPAEIDYALVWKPPEGELKGYPNLKAIFSIGAGIDHLASDPDLPAGVPVVRMVEPGLTAGMSEYVTLAVLGHHRFAQDYALQRQARIWEEIPQVAAAARQIGVMGLGVLGRDALAKLALFGFKLAGWSRTPKSLPGINCYHGEEGLRDLLAETDILVCLLPLTPETEGILCRAVFDQLPKGAAVVNVGRGGHLVEQDLLDALESGRLSGATLDVFREEPLPEDHPFWEHPKVFMTPHVASMTLPESACQAVVANIHRQEAGEPLRHVVDMARGY</sequence>
<reference evidence="4" key="1">
    <citation type="submission" date="2020-03" db="EMBL/GenBank/DDBJ databases">
        <title>Genome of Pelagibius litoralis DSM 21314T.</title>
        <authorList>
            <person name="Wang G."/>
        </authorList>
    </citation>
    <scope>NUCLEOTIDE SEQUENCE</scope>
    <source>
        <strain evidence="4">DSM 21314</strain>
    </source>
</reference>
<name>A0A967KBV3_9PROT</name>
<dbReference type="Gene3D" id="3.40.50.720">
    <property type="entry name" value="NAD(P)-binding Rossmann-like Domain"/>
    <property type="match status" value="2"/>
</dbReference>
<keyword evidence="2" id="KW-0520">NAD</keyword>
<dbReference type="InterPro" id="IPR006140">
    <property type="entry name" value="D-isomer_DH_NAD-bd"/>
</dbReference>
<comment type="caution">
    <text evidence="4">The sequence shown here is derived from an EMBL/GenBank/DDBJ whole genome shotgun (WGS) entry which is preliminary data.</text>
</comment>
<dbReference type="PANTHER" id="PTHR43333:SF1">
    <property type="entry name" value="D-ISOMER SPECIFIC 2-HYDROXYACID DEHYDROGENASE NAD-BINDING DOMAIN-CONTAINING PROTEIN"/>
    <property type="match status" value="1"/>
</dbReference>
<feature type="domain" description="D-isomer specific 2-hydroxyacid dehydrogenase NAD-binding" evidence="3">
    <location>
        <begin position="104"/>
        <end position="274"/>
    </location>
</feature>
<dbReference type="InterPro" id="IPR036291">
    <property type="entry name" value="NAD(P)-bd_dom_sf"/>
</dbReference>
<evidence type="ECO:0000256" key="2">
    <source>
        <dbReference type="ARBA" id="ARBA00023027"/>
    </source>
</evidence>
<keyword evidence="5" id="KW-1185">Reference proteome</keyword>
<dbReference type="GO" id="GO:0016491">
    <property type="term" value="F:oxidoreductase activity"/>
    <property type="evidence" value="ECO:0007669"/>
    <property type="project" value="UniProtKB-KW"/>
</dbReference>
<evidence type="ECO:0000313" key="5">
    <source>
        <dbReference type="Proteomes" id="UP000761264"/>
    </source>
</evidence>
<evidence type="ECO:0000313" key="4">
    <source>
        <dbReference type="EMBL" id="NIA71307.1"/>
    </source>
</evidence>
<dbReference type="AlphaFoldDB" id="A0A967KBV3"/>
<dbReference type="EMBL" id="JAAQPH010000020">
    <property type="protein sequence ID" value="NIA71307.1"/>
    <property type="molecule type" value="Genomic_DNA"/>
</dbReference>
<dbReference type="PANTHER" id="PTHR43333">
    <property type="entry name" value="2-HACID_DH_C DOMAIN-CONTAINING PROTEIN"/>
    <property type="match status" value="1"/>
</dbReference>
<evidence type="ECO:0000259" key="3">
    <source>
        <dbReference type="Pfam" id="PF02826"/>
    </source>
</evidence>
<dbReference type="SUPFAM" id="SSF52283">
    <property type="entry name" value="Formate/glycerate dehydrogenase catalytic domain-like"/>
    <property type="match status" value="1"/>
</dbReference>
<organism evidence="4 5">
    <name type="scientific">Pelagibius litoralis</name>
    <dbReference type="NCBI Taxonomy" id="374515"/>
    <lineage>
        <taxon>Bacteria</taxon>
        <taxon>Pseudomonadati</taxon>
        <taxon>Pseudomonadota</taxon>
        <taxon>Alphaproteobacteria</taxon>
        <taxon>Rhodospirillales</taxon>
        <taxon>Rhodovibrionaceae</taxon>
        <taxon>Pelagibius</taxon>
    </lineage>
</organism>
<gene>
    <name evidence="4" type="ORF">HBA54_22155</name>
</gene>
<evidence type="ECO:0000256" key="1">
    <source>
        <dbReference type="ARBA" id="ARBA00023002"/>
    </source>
</evidence>
<dbReference type="CDD" id="cd12164">
    <property type="entry name" value="GDH_like_2"/>
    <property type="match status" value="1"/>
</dbReference>
<dbReference type="GO" id="GO:0051287">
    <property type="term" value="F:NAD binding"/>
    <property type="evidence" value="ECO:0007669"/>
    <property type="project" value="InterPro"/>
</dbReference>
<dbReference type="RefSeq" id="WP_167228799.1">
    <property type="nucleotide sequence ID" value="NZ_JAAQPH010000020.1"/>
</dbReference>
<proteinExistence type="predicted"/>
<dbReference type="Pfam" id="PF02826">
    <property type="entry name" value="2-Hacid_dh_C"/>
    <property type="match status" value="1"/>
</dbReference>
<dbReference type="SUPFAM" id="SSF51735">
    <property type="entry name" value="NAD(P)-binding Rossmann-fold domains"/>
    <property type="match status" value="1"/>
</dbReference>
<keyword evidence="1" id="KW-0560">Oxidoreductase</keyword>
<accession>A0A967KBV3</accession>
<protein>
    <submittedName>
        <fullName evidence="4">Glyoxylate/hydroxypyruvate reductase A</fullName>
    </submittedName>
</protein>